<proteinExistence type="predicted"/>
<evidence type="ECO:0000313" key="3">
    <source>
        <dbReference type="EMBL" id="HIZ15105.1"/>
    </source>
</evidence>
<reference evidence="3" key="2">
    <citation type="submission" date="2021-04" db="EMBL/GenBank/DDBJ databases">
        <authorList>
            <person name="Gilroy R."/>
        </authorList>
    </citation>
    <scope>NUCLEOTIDE SEQUENCE</scope>
    <source>
        <strain evidence="3">ChiHjej11B10-19426</strain>
    </source>
</reference>
<evidence type="ECO:0000313" key="4">
    <source>
        <dbReference type="Proteomes" id="UP000824014"/>
    </source>
</evidence>
<keyword evidence="3" id="KW-0255">Endonuclease</keyword>
<sequence>MSPIHFSARLTPAVVAQTKEIYSIPIYQRLFEWDEPQIVQLLDDLYQGFLQAPSQPYYIGMLTSNRHNDLIDGQQRFTVMMLLGIVLSRYDADWNRFLFPEPNVVRLKFAARMLDSQYLRNRCCPVDGYENWYMKRGVQCIQRFVDQLTGQERAAYARYAFENLSFFVSRLPNDYSPKALNQYFETMNSTGKNLENHEVLKVKLLHAARRFDKMQLTQIWNAVGDMDRKLIRRKGKDEKRSDLQWRFQQAYEAIERQDLDGLFCGQSLNVLTDDAIDEDPLASLNVGDIPASHEKPVQQRLSRNNRFHSMLSFSEFLLQVLWLQLDQATRKKVGVKHFFDVNRLQETFRTYWMQIDADEFILALLKYRLLYDRYVITISNEEATYDLEVDTYGVDAEGNSYHDLLLMYESMLYVNSSAASYYLWLPSLLSLAAARNGEITGEELYDHLKQEDEQHHPLPANLSDLGTLSYRVVDRYWFWKLDFHIWRSRKRLFQDESVRCVADNYMFRRNRSIEHIAPQTPDADSTLRLPDDVENCFGNLVMISSAQNSSLLNSTFEVKRAKVVSYVHKELTGTIESLKMLMIYQYQHWDEVCIQDHHQACVALLEQSFG</sequence>
<organism evidence="3 4">
    <name type="scientific">Candidatus Tidjanibacter faecipullorum</name>
    <dbReference type="NCBI Taxonomy" id="2838766"/>
    <lineage>
        <taxon>Bacteria</taxon>
        <taxon>Pseudomonadati</taxon>
        <taxon>Bacteroidota</taxon>
        <taxon>Bacteroidia</taxon>
        <taxon>Bacteroidales</taxon>
        <taxon>Rikenellaceae</taxon>
        <taxon>Tidjanibacter</taxon>
    </lineage>
</organism>
<name>A0A9D2ILT5_9BACT</name>
<dbReference type="Proteomes" id="UP000824014">
    <property type="component" value="Unassembled WGS sequence"/>
</dbReference>
<protein>
    <submittedName>
        <fullName evidence="3">DUF262 domain-containing HNH endonuclease family protein</fullName>
    </submittedName>
</protein>
<dbReference type="EMBL" id="DXCC01000014">
    <property type="protein sequence ID" value="HIZ15105.1"/>
    <property type="molecule type" value="Genomic_DNA"/>
</dbReference>
<keyword evidence="3" id="KW-0378">Hydrolase</keyword>
<reference evidence="3" key="1">
    <citation type="journal article" date="2021" name="PeerJ">
        <title>Extensive microbial diversity within the chicken gut microbiome revealed by metagenomics and culture.</title>
        <authorList>
            <person name="Gilroy R."/>
            <person name="Ravi A."/>
            <person name="Getino M."/>
            <person name="Pursley I."/>
            <person name="Horton D.L."/>
            <person name="Alikhan N.F."/>
            <person name="Baker D."/>
            <person name="Gharbi K."/>
            <person name="Hall N."/>
            <person name="Watson M."/>
            <person name="Adriaenssens E.M."/>
            <person name="Foster-Nyarko E."/>
            <person name="Jarju S."/>
            <person name="Secka A."/>
            <person name="Antonio M."/>
            <person name="Oren A."/>
            <person name="Chaudhuri R.R."/>
            <person name="La Ragione R."/>
            <person name="Hildebrand F."/>
            <person name="Pallen M.J."/>
        </authorList>
    </citation>
    <scope>NUCLEOTIDE SEQUENCE</scope>
    <source>
        <strain evidence="3">ChiHjej11B10-19426</strain>
    </source>
</reference>
<dbReference type="PANTHER" id="PTHR35149:SF1">
    <property type="entry name" value="DUF5655 DOMAIN-CONTAINING PROTEIN"/>
    <property type="match status" value="1"/>
</dbReference>
<gene>
    <name evidence="3" type="ORF">H9816_04275</name>
</gene>
<dbReference type="Pfam" id="PF03235">
    <property type="entry name" value="GmrSD_N"/>
    <property type="match status" value="1"/>
</dbReference>
<dbReference type="Pfam" id="PF07510">
    <property type="entry name" value="GmrSD_C"/>
    <property type="match status" value="1"/>
</dbReference>
<dbReference type="InterPro" id="IPR004919">
    <property type="entry name" value="GmrSD_N"/>
</dbReference>
<feature type="domain" description="GmrSD restriction endonucleases C-terminal" evidence="2">
    <location>
        <begin position="500"/>
        <end position="600"/>
    </location>
</feature>
<dbReference type="GO" id="GO:0004519">
    <property type="term" value="F:endonuclease activity"/>
    <property type="evidence" value="ECO:0007669"/>
    <property type="project" value="UniProtKB-KW"/>
</dbReference>
<evidence type="ECO:0000259" key="2">
    <source>
        <dbReference type="Pfam" id="PF07510"/>
    </source>
</evidence>
<dbReference type="AlphaFoldDB" id="A0A9D2ILT5"/>
<feature type="domain" description="GmrSD restriction endonucleases N-terminal" evidence="1">
    <location>
        <begin position="19"/>
        <end position="204"/>
    </location>
</feature>
<dbReference type="PANTHER" id="PTHR35149">
    <property type="entry name" value="SLL5132 PROTEIN"/>
    <property type="match status" value="1"/>
</dbReference>
<evidence type="ECO:0000259" key="1">
    <source>
        <dbReference type="Pfam" id="PF03235"/>
    </source>
</evidence>
<comment type="caution">
    <text evidence="3">The sequence shown here is derived from an EMBL/GenBank/DDBJ whole genome shotgun (WGS) entry which is preliminary data.</text>
</comment>
<dbReference type="InterPro" id="IPR011089">
    <property type="entry name" value="GmrSD_C"/>
</dbReference>
<keyword evidence="3" id="KW-0540">Nuclease</keyword>
<accession>A0A9D2ILT5</accession>